<sequence length="257" mass="28684">MEECDREPLKVYLETIDSQALVDEDEYGHEKTRALSVQALRLRPNDVIEIMKSNLQVEVEGYLEDEGLSKEMVSGEVSMISEELGSKHEVVDESERPEEEQVSPPPPDLPMKEPSPVTKEDTSSKPTEEEEESDVSEVKAGAEAKVPLFTFEKTPEEEARAELEPGRIADELPEKRISEVSPRGLEPPPPSYETPSPVERQASPEMKAPTPVWRKSANVEGILKRLEMADDSDLLTPDQLLGFPRDSHSALALQQVN</sequence>
<reference evidence="2" key="1">
    <citation type="submission" date="2019-11" db="UniProtKB">
        <authorList>
            <consortium name="WormBaseParasite"/>
        </authorList>
    </citation>
    <scope>IDENTIFICATION</scope>
</reference>
<feature type="compositionally biased region" description="Basic and acidic residues" evidence="1">
    <location>
        <begin position="153"/>
        <end position="178"/>
    </location>
</feature>
<evidence type="ECO:0000256" key="1">
    <source>
        <dbReference type="SAM" id="MobiDB-lite"/>
    </source>
</evidence>
<feature type="compositionally biased region" description="Basic and acidic residues" evidence="1">
    <location>
        <begin position="118"/>
        <end position="127"/>
    </location>
</feature>
<feature type="region of interest" description="Disordered" evidence="1">
    <location>
        <begin position="78"/>
        <end position="212"/>
    </location>
</feature>
<evidence type="ECO:0000313" key="2">
    <source>
        <dbReference type="WBParaSite" id="MCU_003632-RG"/>
    </source>
</evidence>
<proteinExistence type="predicted"/>
<dbReference type="WBParaSite" id="MCU_003632-RG">
    <property type="protein sequence ID" value="MCU_003632-RG"/>
    <property type="gene ID" value="MCU_003632"/>
</dbReference>
<protein>
    <submittedName>
        <fullName evidence="2">TPR_REGION domain-containing protein</fullName>
    </submittedName>
</protein>
<accession>A0A5K3EWD5</accession>
<name>A0A5K3EWD5_MESCO</name>
<feature type="compositionally biased region" description="Basic and acidic residues" evidence="1">
    <location>
        <begin position="84"/>
        <end position="94"/>
    </location>
</feature>
<organism evidence="2">
    <name type="scientific">Mesocestoides corti</name>
    <name type="common">Flatworm</name>
    <dbReference type="NCBI Taxonomy" id="53468"/>
    <lineage>
        <taxon>Eukaryota</taxon>
        <taxon>Metazoa</taxon>
        <taxon>Spiralia</taxon>
        <taxon>Lophotrochozoa</taxon>
        <taxon>Platyhelminthes</taxon>
        <taxon>Cestoda</taxon>
        <taxon>Eucestoda</taxon>
        <taxon>Cyclophyllidea</taxon>
        <taxon>Mesocestoididae</taxon>
        <taxon>Mesocestoides</taxon>
    </lineage>
</organism>
<dbReference type="AlphaFoldDB" id="A0A5K3EWD5"/>